<name>T1CQD8_9ZZZZ</name>
<gene>
    <name evidence="1" type="ORF">B1B_04520</name>
</gene>
<dbReference type="Gene3D" id="1.10.3660.10">
    <property type="entry name" value="6-phosphogluconate dehydrogenase C-terminal like domain"/>
    <property type="match status" value="1"/>
</dbReference>
<feature type="non-terminal residue" evidence="1">
    <location>
        <position position="1"/>
    </location>
</feature>
<evidence type="ECO:0000313" key="1">
    <source>
        <dbReference type="EMBL" id="EQD71330.1"/>
    </source>
</evidence>
<dbReference type="InterPro" id="IPR008927">
    <property type="entry name" value="6-PGluconate_DH-like_C_sf"/>
</dbReference>
<dbReference type="AlphaFoldDB" id="T1CQD8"/>
<protein>
    <submittedName>
        <fullName evidence="1">Chorismate mutase</fullName>
    </submittedName>
</protein>
<dbReference type="EMBL" id="AUZY01002824">
    <property type="protein sequence ID" value="EQD71330.1"/>
    <property type="molecule type" value="Genomic_DNA"/>
</dbReference>
<reference evidence="1" key="2">
    <citation type="journal article" date="2014" name="ISME J.">
        <title>Microbial stratification in low pH oxic and suboxic macroscopic growths along an acid mine drainage.</title>
        <authorList>
            <person name="Mendez-Garcia C."/>
            <person name="Mesa V."/>
            <person name="Sprenger R.R."/>
            <person name="Richter M."/>
            <person name="Diez M.S."/>
            <person name="Solano J."/>
            <person name="Bargiela R."/>
            <person name="Golyshina O.V."/>
            <person name="Manteca A."/>
            <person name="Ramos J.L."/>
            <person name="Gallego J.R."/>
            <person name="Llorente I."/>
            <person name="Martins Dos Santos V.A."/>
            <person name="Jensen O.N."/>
            <person name="Pelaez A.I."/>
            <person name="Sanchez J."/>
            <person name="Ferrer M."/>
        </authorList>
    </citation>
    <scope>NUCLEOTIDE SEQUENCE</scope>
</reference>
<proteinExistence type="predicted"/>
<reference evidence="1" key="1">
    <citation type="submission" date="2013-08" db="EMBL/GenBank/DDBJ databases">
        <authorList>
            <person name="Mendez C."/>
            <person name="Richter M."/>
            <person name="Ferrer M."/>
            <person name="Sanchez J."/>
        </authorList>
    </citation>
    <scope>NUCLEOTIDE SEQUENCE</scope>
</reference>
<sequence length="121" mass="13298">ALPHATSLLFSLALVRAGHKTGDLARAAPTSFTRQADVARVVTGENPQLSYDIQALNPMSEALFERMAEALETVRHVVRSEDQEGYNRLVGESHALLEREYPSLGMELLVATPRPRSDGRT</sequence>
<accession>T1CQD8</accession>
<comment type="caution">
    <text evidence="1">The sequence shown here is derived from an EMBL/GenBank/DDBJ whole genome shotgun (WGS) entry which is preliminary data.</text>
</comment>
<organism evidence="1">
    <name type="scientific">mine drainage metagenome</name>
    <dbReference type="NCBI Taxonomy" id="410659"/>
    <lineage>
        <taxon>unclassified sequences</taxon>
        <taxon>metagenomes</taxon>
        <taxon>ecological metagenomes</taxon>
    </lineage>
</organism>
<dbReference type="SUPFAM" id="SSF48179">
    <property type="entry name" value="6-phosphogluconate dehydrogenase C-terminal domain-like"/>
    <property type="match status" value="1"/>
</dbReference>